<evidence type="ECO:0000256" key="2">
    <source>
        <dbReference type="SAM" id="MobiDB-lite"/>
    </source>
</evidence>
<dbReference type="InterPro" id="IPR040455">
    <property type="entry name" value="Atg6_BARA"/>
</dbReference>
<dbReference type="PANTHER" id="PTHR12768:SF4">
    <property type="entry name" value="BECLIN-1"/>
    <property type="match status" value="1"/>
</dbReference>
<evidence type="ECO:0000256" key="1">
    <source>
        <dbReference type="SAM" id="Coils"/>
    </source>
</evidence>
<dbReference type="InterPro" id="IPR007243">
    <property type="entry name" value="Atg6/Beclin"/>
</dbReference>
<feature type="coiled-coil region" evidence="1">
    <location>
        <begin position="10"/>
        <end position="37"/>
    </location>
</feature>
<feature type="compositionally biased region" description="Low complexity" evidence="2">
    <location>
        <begin position="132"/>
        <end position="146"/>
    </location>
</feature>
<feature type="domain" description="Atg6 BARA" evidence="3">
    <location>
        <begin position="237"/>
        <end position="469"/>
    </location>
</feature>
<feature type="compositionally biased region" description="Low complexity" evidence="2">
    <location>
        <begin position="204"/>
        <end position="223"/>
    </location>
</feature>
<dbReference type="GO" id="GO:0030674">
    <property type="term" value="F:protein-macromolecule adaptor activity"/>
    <property type="evidence" value="ECO:0007669"/>
    <property type="project" value="TreeGrafter"/>
</dbReference>
<organism evidence="4 5">
    <name type="scientific">Nitzschia inconspicua</name>
    <dbReference type="NCBI Taxonomy" id="303405"/>
    <lineage>
        <taxon>Eukaryota</taxon>
        <taxon>Sar</taxon>
        <taxon>Stramenopiles</taxon>
        <taxon>Ochrophyta</taxon>
        <taxon>Bacillariophyta</taxon>
        <taxon>Bacillariophyceae</taxon>
        <taxon>Bacillariophycidae</taxon>
        <taxon>Bacillariales</taxon>
        <taxon>Bacillariaceae</taxon>
        <taxon>Nitzschia</taxon>
    </lineage>
</organism>
<dbReference type="PANTHER" id="PTHR12768">
    <property type="entry name" value="BECLIN 1"/>
    <property type="match status" value="1"/>
</dbReference>
<evidence type="ECO:0000313" key="5">
    <source>
        <dbReference type="Proteomes" id="UP000693970"/>
    </source>
</evidence>
<protein>
    <submittedName>
        <fullName evidence="4">Autophagy protein Apg6</fullName>
    </submittedName>
</protein>
<dbReference type="GO" id="GO:0034272">
    <property type="term" value="C:phosphatidylinositol 3-kinase complex, class III, type II"/>
    <property type="evidence" value="ECO:0007669"/>
    <property type="project" value="TreeGrafter"/>
</dbReference>
<feature type="region of interest" description="Disordered" evidence="2">
    <location>
        <begin position="170"/>
        <end position="189"/>
    </location>
</feature>
<dbReference type="GO" id="GO:0000045">
    <property type="term" value="P:autophagosome assembly"/>
    <property type="evidence" value="ECO:0007669"/>
    <property type="project" value="TreeGrafter"/>
</dbReference>
<reference evidence="4" key="1">
    <citation type="journal article" date="2021" name="Sci. Rep.">
        <title>Diploid genomic architecture of Nitzschia inconspicua, an elite biomass production diatom.</title>
        <authorList>
            <person name="Oliver A."/>
            <person name="Podell S."/>
            <person name="Pinowska A."/>
            <person name="Traller J.C."/>
            <person name="Smith S.R."/>
            <person name="McClure R."/>
            <person name="Beliaev A."/>
            <person name="Bohutskyi P."/>
            <person name="Hill E.A."/>
            <person name="Rabines A."/>
            <person name="Zheng H."/>
            <person name="Allen L.Z."/>
            <person name="Kuo A."/>
            <person name="Grigoriev I.V."/>
            <person name="Allen A.E."/>
            <person name="Hazlebeck D."/>
            <person name="Allen E.E."/>
        </authorList>
    </citation>
    <scope>NUCLEOTIDE SEQUENCE</scope>
    <source>
        <strain evidence="4">Hildebrandi</strain>
    </source>
</reference>
<sequence>MNPWKGSHHQKGQQQENDDLKARLESLRRRRRKLYHHQQQCLSHQQLLTERINRRRQNRQNAVEEYVGILTHRESLKHFLETAQRWNTVNDCFHIWVSGPFAIINGCRLGSTAPPVPHDLTIDRSLLSMTTTTTTTTTTSQLQQQQPNDDPAMVKDPSEITSYSKVYTSQNNTNTQMNGTTQQSASSSLPQQKIQTRYFGLFTSSSNSSNRNGQTTNQQGVTTAESTVTVSNPPYTLETPRVPWLEVNAALGHACLLLKLIQELSTIRGNEPLVFSHELYPMAATSKIGIRFAANLGMINGGSGSSSNGNGTKQTTKLKSITPVVYNLYFEEPSGFNIFKNNLKNFNFALQAFLQCLAEAAAQQTDKTIALPHTIEHVTSKKHFQANPATVHNFLNGGEWTIGGLSICYPSAAATATIQDPIGGVTQVNSFNYHHHHHSYNSGMDSPTIQWTKACKLLLTNLKWLVAYSARHYDR</sequence>
<dbReference type="Proteomes" id="UP000693970">
    <property type="component" value="Unassembled WGS sequence"/>
</dbReference>
<evidence type="ECO:0000313" key="4">
    <source>
        <dbReference type="EMBL" id="KAG7357343.1"/>
    </source>
</evidence>
<dbReference type="GO" id="GO:0000407">
    <property type="term" value="C:phagophore assembly site"/>
    <property type="evidence" value="ECO:0007669"/>
    <property type="project" value="TreeGrafter"/>
</dbReference>
<feature type="region of interest" description="Disordered" evidence="2">
    <location>
        <begin position="132"/>
        <end position="154"/>
    </location>
</feature>
<keyword evidence="1" id="KW-0175">Coiled coil</keyword>
<keyword evidence="5" id="KW-1185">Reference proteome</keyword>
<dbReference type="GO" id="GO:0000423">
    <property type="term" value="P:mitophagy"/>
    <property type="evidence" value="ECO:0007669"/>
    <property type="project" value="TreeGrafter"/>
</dbReference>
<feature type="region of interest" description="Disordered" evidence="2">
    <location>
        <begin position="204"/>
        <end position="226"/>
    </location>
</feature>
<gene>
    <name evidence="4" type="ORF">IV203_002031</name>
</gene>
<proteinExistence type="predicted"/>
<dbReference type="EMBL" id="JAGRRH010000015">
    <property type="protein sequence ID" value="KAG7357343.1"/>
    <property type="molecule type" value="Genomic_DNA"/>
</dbReference>
<name>A0A9K3PS61_9STRA</name>
<dbReference type="GO" id="GO:0045324">
    <property type="term" value="P:late endosome to vacuole transport"/>
    <property type="evidence" value="ECO:0007669"/>
    <property type="project" value="TreeGrafter"/>
</dbReference>
<dbReference type="AlphaFoldDB" id="A0A9K3PS61"/>
<dbReference type="GO" id="GO:0043548">
    <property type="term" value="F:phosphatidylinositol 3-kinase binding"/>
    <property type="evidence" value="ECO:0007669"/>
    <property type="project" value="TreeGrafter"/>
</dbReference>
<feature type="compositionally biased region" description="Low complexity" evidence="2">
    <location>
        <begin position="170"/>
        <end position="183"/>
    </location>
</feature>
<evidence type="ECO:0000259" key="3">
    <source>
        <dbReference type="Pfam" id="PF04111"/>
    </source>
</evidence>
<accession>A0A9K3PS61</accession>
<comment type="caution">
    <text evidence="4">The sequence shown here is derived from an EMBL/GenBank/DDBJ whole genome shotgun (WGS) entry which is preliminary data.</text>
</comment>
<dbReference type="OrthoDB" id="20368at2759"/>
<dbReference type="GO" id="GO:0006995">
    <property type="term" value="P:cellular response to nitrogen starvation"/>
    <property type="evidence" value="ECO:0007669"/>
    <property type="project" value="TreeGrafter"/>
</dbReference>
<dbReference type="Pfam" id="PF04111">
    <property type="entry name" value="APG6"/>
    <property type="match status" value="1"/>
</dbReference>
<reference evidence="4" key="2">
    <citation type="submission" date="2021-04" db="EMBL/GenBank/DDBJ databases">
        <authorList>
            <person name="Podell S."/>
        </authorList>
    </citation>
    <scope>NUCLEOTIDE SEQUENCE</scope>
    <source>
        <strain evidence="4">Hildebrandi</strain>
    </source>
</reference>
<dbReference type="GO" id="GO:0034271">
    <property type="term" value="C:phosphatidylinositol 3-kinase complex, class III, type I"/>
    <property type="evidence" value="ECO:0007669"/>
    <property type="project" value="TreeGrafter"/>
</dbReference>